<evidence type="ECO:0000256" key="4">
    <source>
        <dbReference type="ARBA" id="ARBA00022898"/>
    </source>
</evidence>
<comment type="cofactor">
    <cofactor evidence="1 7">
        <name>pyridoxal 5'-phosphate</name>
        <dbReference type="ChEBI" id="CHEBI:597326"/>
    </cofactor>
</comment>
<dbReference type="InterPro" id="IPR021115">
    <property type="entry name" value="Pyridoxal-P_BS"/>
</dbReference>
<dbReference type="GO" id="GO:0016831">
    <property type="term" value="F:carboxy-lyase activity"/>
    <property type="evidence" value="ECO:0007669"/>
    <property type="project" value="UniProtKB-KW"/>
</dbReference>
<dbReference type="PANTHER" id="PTHR46101:SF2">
    <property type="entry name" value="SERINE DECARBOXYLASE"/>
    <property type="match status" value="1"/>
</dbReference>
<dbReference type="PANTHER" id="PTHR46101">
    <property type="match status" value="1"/>
</dbReference>
<comment type="caution">
    <text evidence="8">The sequence shown here is derived from an EMBL/GenBank/DDBJ whole genome shotgun (WGS) entry which is preliminary data.</text>
</comment>
<keyword evidence="5" id="KW-0456">Lyase</keyword>
<accession>A0A8J5FKR7</accession>
<evidence type="ECO:0000313" key="8">
    <source>
        <dbReference type="EMBL" id="KAG6488903.1"/>
    </source>
</evidence>
<comment type="similarity">
    <text evidence="2">Belongs to the group II decarboxylase family.</text>
</comment>
<keyword evidence="4 7" id="KW-0663">Pyridoxal phosphate</keyword>
<dbReference type="FunFam" id="3.40.640.10:FF:000069">
    <property type="entry name" value="Serine decarboxylase 1"/>
    <property type="match status" value="1"/>
</dbReference>
<dbReference type="InterPro" id="IPR002129">
    <property type="entry name" value="PyrdxlP-dep_de-COase"/>
</dbReference>
<evidence type="ECO:0000256" key="1">
    <source>
        <dbReference type="ARBA" id="ARBA00001933"/>
    </source>
</evidence>
<evidence type="ECO:0000313" key="9">
    <source>
        <dbReference type="Proteomes" id="UP000734854"/>
    </source>
</evidence>
<dbReference type="GO" id="GO:0030170">
    <property type="term" value="F:pyridoxal phosphate binding"/>
    <property type="evidence" value="ECO:0007669"/>
    <property type="project" value="InterPro"/>
</dbReference>
<dbReference type="GO" id="GO:0019752">
    <property type="term" value="P:carboxylic acid metabolic process"/>
    <property type="evidence" value="ECO:0007669"/>
    <property type="project" value="InterPro"/>
</dbReference>
<reference evidence="8 9" key="1">
    <citation type="submission" date="2020-08" db="EMBL/GenBank/DDBJ databases">
        <title>Plant Genome Project.</title>
        <authorList>
            <person name="Zhang R.-G."/>
        </authorList>
    </citation>
    <scope>NUCLEOTIDE SEQUENCE [LARGE SCALE GENOMIC DNA]</scope>
    <source>
        <tissue evidence="8">Rhizome</tissue>
    </source>
</reference>
<dbReference type="OrthoDB" id="2161780at2759"/>
<dbReference type="PROSITE" id="PS00392">
    <property type="entry name" value="DDC_GAD_HDC_YDC"/>
    <property type="match status" value="1"/>
</dbReference>
<proteinExistence type="inferred from homology"/>
<name>A0A8J5FKR7_ZINOF</name>
<gene>
    <name evidence="8" type="ORF">ZIOFF_050158</name>
</gene>
<organism evidence="8 9">
    <name type="scientific">Zingiber officinale</name>
    <name type="common">Ginger</name>
    <name type="synonym">Amomum zingiber</name>
    <dbReference type="NCBI Taxonomy" id="94328"/>
    <lineage>
        <taxon>Eukaryota</taxon>
        <taxon>Viridiplantae</taxon>
        <taxon>Streptophyta</taxon>
        <taxon>Embryophyta</taxon>
        <taxon>Tracheophyta</taxon>
        <taxon>Spermatophyta</taxon>
        <taxon>Magnoliopsida</taxon>
        <taxon>Liliopsida</taxon>
        <taxon>Zingiberales</taxon>
        <taxon>Zingiberaceae</taxon>
        <taxon>Zingiber</taxon>
    </lineage>
</organism>
<comment type="catalytic activity">
    <reaction evidence="6">
        <text>L-serine + H(+) = ethanolamine + CO2</text>
        <dbReference type="Rhea" id="RHEA:45824"/>
        <dbReference type="ChEBI" id="CHEBI:15378"/>
        <dbReference type="ChEBI" id="CHEBI:16526"/>
        <dbReference type="ChEBI" id="CHEBI:33384"/>
        <dbReference type="ChEBI" id="CHEBI:57603"/>
    </reaction>
</comment>
<dbReference type="EMBL" id="JACMSC010000014">
    <property type="protein sequence ID" value="KAG6488903.1"/>
    <property type="molecule type" value="Genomic_DNA"/>
</dbReference>
<dbReference type="Pfam" id="PF00282">
    <property type="entry name" value="Pyridoxal_deC"/>
    <property type="match status" value="1"/>
</dbReference>
<evidence type="ECO:0000256" key="7">
    <source>
        <dbReference type="PIRSR" id="PIRSR602129-50"/>
    </source>
</evidence>
<feature type="modified residue" description="N6-(pyridoxal phosphate)lysine" evidence="7">
    <location>
        <position position="308"/>
    </location>
</feature>
<keyword evidence="9" id="KW-1185">Reference proteome</keyword>
<dbReference type="InterPro" id="IPR051151">
    <property type="entry name" value="Group_II_Decarboxylase"/>
</dbReference>
<evidence type="ECO:0008006" key="10">
    <source>
        <dbReference type="Google" id="ProtNLM"/>
    </source>
</evidence>
<evidence type="ECO:0000256" key="5">
    <source>
        <dbReference type="ARBA" id="ARBA00023239"/>
    </source>
</evidence>
<evidence type="ECO:0000256" key="6">
    <source>
        <dbReference type="ARBA" id="ARBA00050312"/>
    </source>
</evidence>
<evidence type="ECO:0000256" key="3">
    <source>
        <dbReference type="ARBA" id="ARBA00022793"/>
    </source>
</evidence>
<protein>
    <recommendedName>
        <fullName evidence="10">Serine decarboxylase</fullName>
    </recommendedName>
</protein>
<dbReference type="Proteomes" id="UP000734854">
    <property type="component" value="Unassembled WGS sequence"/>
</dbReference>
<evidence type="ECO:0000256" key="2">
    <source>
        <dbReference type="ARBA" id="ARBA00009533"/>
    </source>
</evidence>
<dbReference type="NCBIfam" id="NF002748">
    <property type="entry name" value="PRK02769.1"/>
    <property type="match status" value="1"/>
</dbReference>
<keyword evidence="3" id="KW-0210">Decarboxylase</keyword>
<dbReference type="AlphaFoldDB" id="A0A8J5FKR7"/>
<sequence>MVGSVGNGLLDLGGREKVEPLPKEFDPEEIVDSLLHSESNIVGKEEDGTSRKIVLGRNVHTMCLEVKEPEADDEITGEREAYMAGVLARYRRSLIDRTKHHLGYPYNLDFDYGALIHLQHFSINNLGDPFIESNYGVHSRQFEVGVLDWFARLWELEKNEYWGYITNCGTEGNLHGILVGREVFPNGILYASKESHYSVFKAARMYRMECVKVATLVSGEIDCTDFRAKLVQNKEKPAIININIGTTVKGAVDDLDLVIQTLEENGFKDRFYIHCDGALFGLMMPFIKRAPKVTFKKPIGSVSVSGHKFVGCPVPCGVQITRLTHINALSSNVEYLASRDATIMGSRNGHAPIFLWYTLNRKGYQGFQKEVQKCLRNAHYLKNRLKEAGIGSMLNELSSTVVFERPKDEDFIRQWQLACEGNIAHVVVMPNVTIEKLDYFLRELLEKRSHWYQEGTISPPCLAAEIGEANCLCFSHKN</sequence>